<evidence type="ECO:0000256" key="1">
    <source>
        <dbReference type="SAM" id="MobiDB-lite"/>
    </source>
</evidence>
<evidence type="ECO:0000313" key="3">
    <source>
        <dbReference type="Proteomes" id="UP001209878"/>
    </source>
</evidence>
<protein>
    <recommendedName>
        <fullName evidence="4">Ig-like domain-containing protein</fullName>
    </recommendedName>
</protein>
<accession>A0AAD9KTT9</accession>
<dbReference type="EMBL" id="JAODUO010000614">
    <property type="protein sequence ID" value="KAK2177185.1"/>
    <property type="molecule type" value="Genomic_DNA"/>
</dbReference>
<comment type="caution">
    <text evidence="2">The sequence shown here is derived from an EMBL/GenBank/DDBJ whole genome shotgun (WGS) entry which is preliminary data.</text>
</comment>
<gene>
    <name evidence="2" type="ORF">NP493_614g00013</name>
</gene>
<proteinExistence type="predicted"/>
<reference evidence="2" key="1">
    <citation type="journal article" date="2023" name="Mol. Biol. Evol.">
        <title>Third-Generation Sequencing Reveals the Adaptive Role of the Epigenome in Three Deep-Sea Polychaetes.</title>
        <authorList>
            <person name="Perez M."/>
            <person name="Aroh O."/>
            <person name="Sun Y."/>
            <person name="Lan Y."/>
            <person name="Juniper S.K."/>
            <person name="Young C.R."/>
            <person name="Angers B."/>
            <person name="Qian P.Y."/>
        </authorList>
    </citation>
    <scope>NUCLEOTIDE SEQUENCE</scope>
    <source>
        <strain evidence="2">R07B-5</strain>
    </source>
</reference>
<name>A0AAD9KTT9_RIDPI</name>
<dbReference type="Proteomes" id="UP001209878">
    <property type="component" value="Unassembled WGS sequence"/>
</dbReference>
<sequence>MWGIFPEENKPKCDVSSPHLINDTVLFGEAVTYACSATYRGRWAPAMKWRVVSTHADETGRKKRPEVRIFVADESTKHNAAYTFSIAASRHNVNRSFKCIVHFDRPTKSPGWRRARNIPDYRFDCVVEPLIVLSAPRNLAIDPVRRTYGAGDELEAKADAYPPASFVWVLAGEHKILSETSHLLVTEEMTHDWALEVRAYNEFRNETHSVSMKILVTRRLRGIEVAKWVALGTGVFILAALLHYLRSRPDLIVPGPRPVGDSVAYMTIVRSGLVQIGELSERLAELSAHDRSDRAERSVRSERAEHFKRAEHLKHAEHPKHAEHAQHAMPEHDLKPDIVEKKT</sequence>
<evidence type="ECO:0000313" key="2">
    <source>
        <dbReference type="EMBL" id="KAK2177185.1"/>
    </source>
</evidence>
<organism evidence="2 3">
    <name type="scientific">Ridgeia piscesae</name>
    <name type="common">Tubeworm</name>
    <dbReference type="NCBI Taxonomy" id="27915"/>
    <lineage>
        <taxon>Eukaryota</taxon>
        <taxon>Metazoa</taxon>
        <taxon>Spiralia</taxon>
        <taxon>Lophotrochozoa</taxon>
        <taxon>Annelida</taxon>
        <taxon>Polychaeta</taxon>
        <taxon>Sedentaria</taxon>
        <taxon>Canalipalpata</taxon>
        <taxon>Sabellida</taxon>
        <taxon>Siboglinidae</taxon>
        <taxon>Ridgeia</taxon>
    </lineage>
</organism>
<feature type="region of interest" description="Disordered" evidence="1">
    <location>
        <begin position="310"/>
        <end position="343"/>
    </location>
</feature>
<dbReference type="AlphaFoldDB" id="A0AAD9KTT9"/>
<evidence type="ECO:0008006" key="4">
    <source>
        <dbReference type="Google" id="ProtNLM"/>
    </source>
</evidence>
<keyword evidence="3" id="KW-1185">Reference proteome</keyword>